<proteinExistence type="predicted"/>
<evidence type="ECO:0000256" key="3">
    <source>
        <dbReference type="ARBA" id="ARBA00023002"/>
    </source>
</evidence>
<evidence type="ECO:0000313" key="5">
    <source>
        <dbReference type="Proteomes" id="UP000622166"/>
    </source>
</evidence>
<dbReference type="SUPFAM" id="SSF56645">
    <property type="entry name" value="Acyl-CoA dehydrogenase NM domain-like"/>
    <property type="match status" value="1"/>
</dbReference>
<keyword evidence="3" id="KW-0560">Oxidoreductase</keyword>
<evidence type="ECO:0000313" key="4">
    <source>
        <dbReference type="EMBL" id="GGZ28442.1"/>
    </source>
</evidence>
<protein>
    <submittedName>
        <fullName evidence="4">Oxidoreductase</fullName>
    </submittedName>
</protein>
<dbReference type="Gene3D" id="1.10.540.10">
    <property type="entry name" value="Acyl-CoA dehydrogenase/oxidase, N-terminal domain"/>
    <property type="match status" value="1"/>
</dbReference>
<dbReference type="EMBL" id="BMVW01000013">
    <property type="protein sequence ID" value="GGZ28442.1"/>
    <property type="molecule type" value="Genomic_DNA"/>
</dbReference>
<dbReference type="AlphaFoldDB" id="A0A918URJ4"/>
<dbReference type="GO" id="GO:0050660">
    <property type="term" value="F:flavin adenine dinucleotide binding"/>
    <property type="evidence" value="ECO:0007669"/>
    <property type="project" value="InterPro"/>
</dbReference>
<reference evidence="4" key="1">
    <citation type="journal article" date="2014" name="Int. J. Syst. Evol. Microbiol.">
        <title>Complete genome sequence of Corynebacterium casei LMG S-19264T (=DSM 44701T), isolated from a smear-ripened cheese.</title>
        <authorList>
            <consortium name="US DOE Joint Genome Institute (JGI-PGF)"/>
            <person name="Walter F."/>
            <person name="Albersmeier A."/>
            <person name="Kalinowski J."/>
            <person name="Ruckert C."/>
        </authorList>
    </citation>
    <scope>NUCLEOTIDE SEQUENCE</scope>
    <source>
        <strain evidence="4">JCM 4815</strain>
    </source>
</reference>
<dbReference type="SUPFAM" id="SSF47203">
    <property type="entry name" value="Acyl-CoA dehydrogenase C-terminal domain-like"/>
    <property type="match status" value="1"/>
</dbReference>
<keyword evidence="2" id="KW-0274">FAD</keyword>
<dbReference type="InterPro" id="IPR009100">
    <property type="entry name" value="AcylCoA_DH/oxidase_NM_dom_sf"/>
</dbReference>
<dbReference type="InterPro" id="IPR037069">
    <property type="entry name" value="AcylCoA_DH/ox_N_sf"/>
</dbReference>
<keyword evidence="1" id="KW-0285">Flavoprotein</keyword>
<dbReference type="InterPro" id="IPR046373">
    <property type="entry name" value="Acyl-CoA_Oxase/DH_mid-dom_sf"/>
</dbReference>
<comment type="caution">
    <text evidence="4">The sequence shown here is derived from an EMBL/GenBank/DDBJ whole genome shotgun (WGS) entry which is preliminary data.</text>
</comment>
<name>A0A918URJ4_9ACTN</name>
<accession>A0A918URJ4</accession>
<dbReference type="Proteomes" id="UP000622166">
    <property type="component" value="Unassembled WGS sequence"/>
</dbReference>
<dbReference type="GO" id="GO:0003995">
    <property type="term" value="F:acyl-CoA dehydrogenase activity"/>
    <property type="evidence" value="ECO:0007669"/>
    <property type="project" value="TreeGrafter"/>
</dbReference>
<dbReference type="InterPro" id="IPR036250">
    <property type="entry name" value="AcylCo_DH-like_C"/>
</dbReference>
<keyword evidence="5" id="KW-1185">Reference proteome</keyword>
<dbReference type="PANTHER" id="PTHR43884:SF20">
    <property type="entry name" value="ACYL-COA DEHYDROGENASE FADE28"/>
    <property type="match status" value="1"/>
</dbReference>
<organism evidence="4 5">
    <name type="scientific">Streptomyces poonensis</name>
    <dbReference type="NCBI Taxonomy" id="68255"/>
    <lineage>
        <taxon>Bacteria</taxon>
        <taxon>Bacillati</taxon>
        <taxon>Actinomycetota</taxon>
        <taxon>Actinomycetes</taxon>
        <taxon>Kitasatosporales</taxon>
        <taxon>Streptomycetaceae</taxon>
        <taxon>Streptomyces</taxon>
    </lineage>
</organism>
<gene>
    <name evidence="4" type="ORF">GCM10010365_56060</name>
</gene>
<dbReference type="PANTHER" id="PTHR43884">
    <property type="entry name" value="ACYL-COA DEHYDROGENASE"/>
    <property type="match status" value="1"/>
</dbReference>
<sequence length="383" mass="39510">MPRVRSLDSARATCEHYHPGLGKALEETDLVEREAPGGPVIELFREHGGPALLVPPGFGGRGAGLVDAVRVLRAVGSYSPSLAAAATMHHFTAAMLFSLDDRDGGLTAAQRALLRGIVPGRKLMASGWAEGRTRQNVLTPAVSARPVDGGYLLNGSKKPCSLSRSMDLLTASVAVPDAGGRPELAIALVPADTPGITVHPFWSNGALAAAESDEVRLTNVFVPGDLVIRTTAGDPDRLSELQSTGFVWFELLISAGYAGAAAALVQRVLDGGRGAVTDRAALAVRAESAHLLLEGVARAVGDGDLAGEEAVAAALMARYAAQDTLCGAADLALELLGGMDFIRSPEGALLAASVRPLAFHPPSRTSTAEPLVDYLGGNPLALA</sequence>
<evidence type="ECO:0000256" key="2">
    <source>
        <dbReference type="ARBA" id="ARBA00022827"/>
    </source>
</evidence>
<dbReference type="Gene3D" id="2.40.110.10">
    <property type="entry name" value="Butyryl-CoA Dehydrogenase, subunit A, domain 2"/>
    <property type="match status" value="1"/>
</dbReference>
<evidence type="ECO:0000256" key="1">
    <source>
        <dbReference type="ARBA" id="ARBA00022630"/>
    </source>
</evidence>
<reference evidence="4" key="2">
    <citation type="submission" date="2020-09" db="EMBL/GenBank/DDBJ databases">
        <authorList>
            <person name="Sun Q."/>
            <person name="Ohkuma M."/>
        </authorList>
    </citation>
    <scope>NUCLEOTIDE SEQUENCE</scope>
    <source>
        <strain evidence="4">JCM 4815</strain>
    </source>
</reference>